<evidence type="ECO:0000256" key="4">
    <source>
        <dbReference type="ARBA" id="ARBA00022807"/>
    </source>
</evidence>
<comment type="caution">
    <text evidence="10">The sequence shown here is derived from an EMBL/GenBank/DDBJ whole genome shotgun (WGS) entry which is preliminary data.</text>
</comment>
<dbReference type="EMBL" id="PYSW02000041">
    <property type="protein sequence ID" value="KAG2374968.1"/>
    <property type="molecule type" value="Genomic_DNA"/>
</dbReference>
<evidence type="ECO:0000256" key="5">
    <source>
        <dbReference type="PIRSR" id="PIRSR622684-1"/>
    </source>
</evidence>
<dbReference type="Gene3D" id="1.25.40.10">
    <property type="entry name" value="Tetratricopeptide repeat domain"/>
    <property type="match status" value="4"/>
</dbReference>
<dbReference type="CDD" id="cd00044">
    <property type="entry name" value="CysPc"/>
    <property type="match status" value="1"/>
</dbReference>
<feature type="domain" description="Calpain catalytic" evidence="9">
    <location>
        <begin position="676"/>
        <end position="986"/>
    </location>
</feature>
<dbReference type="SUPFAM" id="SSF48452">
    <property type="entry name" value="TPR-like"/>
    <property type="match status" value="2"/>
</dbReference>
<evidence type="ECO:0000256" key="3">
    <source>
        <dbReference type="ARBA" id="ARBA00022801"/>
    </source>
</evidence>
<feature type="active site" evidence="5 6">
    <location>
        <position position="933"/>
    </location>
</feature>
<dbReference type="Proteomes" id="UP000816034">
    <property type="component" value="Unassembled WGS sequence"/>
</dbReference>
<evidence type="ECO:0000256" key="8">
    <source>
        <dbReference type="SAM" id="MobiDB-lite"/>
    </source>
</evidence>
<dbReference type="SMART" id="SM00230">
    <property type="entry name" value="CysPc"/>
    <property type="match status" value="1"/>
</dbReference>
<dbReference type="InterPro" id="IPR036213">
    <property type="entry name" value="Calpain_III_sf"/>
</dbReference>
<dbReference type="Gene3D" id="3.90.70.10">
    <property type="entry name" value="Cysteine proteinases"/>
    <property type="match status" value="1"/>
</dbReference>
<proteinExistence type="inferred from homology"/>
<dbReference type="Gene3D" id="2.60.120.380">
    <property type="match status" value="1"/>
</dbReference>
<dbReference type="Pfam" id="PF01067">
    <property type="entry name" value="Calpain_III"/>
    <property type="match status" value="1"/>
</dbReference>
<evidence type="ECO:0000313" key="11">
    <source>
        <dbReference type="Proteomes" id="UP000816034"/>
    </source>
</evidence>
<sequence length="1145" mass="131584">MASSSFIINNDDEYYIRVLENNSSIPLQRTQFQSGTELFQKKQYDRAIDLLSQCLNQFQTERILLEDLDGHNSSFIQLSSSNWKQIAALVDKSSLELVAKVLITRGLCFYNSTLSSSLSESDRELKFQKAIHDFNNVCQHFKLYKKLYFAENEYEYLLYKDWEALNLFLSSMKAHFLEARCLQQMKERSPLRLSNGGDDELSSSPTLETAITCFSEAISMAKDLKQHLDIVANVNNCTATLEQLPQYFLNRGLCYNDIASYELAISDFTTLISMTEKESSSSSLTQAKKQSQLLIAYHNRGIAHASERHYNEAIEDFTIAISCFNSFTENSSEKKQNLENYVQTLNQRARILQKYIADHIFECKSSKDEKLTSKIVKYKKMACDDYDLVIKLNPSNTYPYRFNASQLLILVANSMDHFRPKQEIEESYLKAIPHLKDCISQKPSFFKLYLDLARCLQKTNQNKNSEELVNLYDKSIQLMETEIEGKWISKTQKANIYFERGVLNNKLPDKADQSISDFTKAISFNSEFTDAYFNRALIYYLKKKKFDLSMQDLRKVVEINPNDIEAHLEIVMISVELRKFEDAKKVLQTILELDPDNAIALNYMEHLRNHTESEISSRSHVMREEHAFDEDMEAQKKKKGTSDKSLKNLFKRKDSKSREEKDPSEEHEQSSNGKKLFFDPNFPPGTKSLLGTGNLAEFQLPAHIKNLETGIVWLRPHEIAGVTKPSLFVDGHDFGDVMQGALGNCWIMSGFSIVANYPHLMKKIILESKCDPSIGKYTFCFFKEGESKQVVIDDLIPCDALSRSYLFSCSRDSNELWVPLLEKAYASLYGNYYALMGGHLKDSLVDLTGGIPFTCKVSSQNIEEIWNLVCSLPKQNTDLTRCKSIKLMGARSETSASDFTGIINFHAYAIIEAIELPSHLTNGKRVRLIKMKNPWANSTEWRGDWSDSSSLWTPELRKFVGNQFNTQDGIFFMSLEYFAVQWNLIEGVEVFNPSNWSQYITRGFFDANIRSDNDWTADLLEETQFLIENPTDNNRIIISLAQFDTRYDYDKKNTDSCIAIHLLQYDKPFAGRNSSRINKIQKKSILVQNEYMEDREVVIDKVLPAGTYVAIPHEYFTTNCADAECGSYTLRIVSEKKVNIFELKP</sequence>
<keyword evidence="2 6" id="KW-0645">Protease</keyword>
<dbReference type="PRINTS" id="PR00704">
    <property type="entry name" value="CALPAIN"/>
</dbReference>
<dbReference type="PROSITE" id="PS50203">
    <property type="entry name" value="CALPAIN_CAT"/>
    <property type="match status" value="1"/>
</dbReference>
<dbReference type="InterPro" id="IPR022682">
    <property type="entry name" value="Calpain_domain_III"/>
</dbReference>
<evidence type="ECO:0000256" key="6">
    <source>
        <dbReference type="PROSITE-ProRule" id="PRU00239"/>
    </source>
</evidence>
<dbReference type="PANTHER" id="PTHR10183:SF379">
    <property type="entry name" value="CALPAIN-5"/>
    <property type="match status" value="1"/>
</dbReference>
<feature type="region of interest" description="Disordered" evidence="8">
    <location>
        <begin position="628"/>
        <end position="682"/>
    </location>
</feature>
<dbReference type="PROSITE" id="PS00139">
    <property type="entry name" value="THIOL_PROTEASE_CYS"/>
    <property type="match status" value="1"/>
</dbReference>
<evidence type="ECO:0000256" key="2">
    <source>
        <dbReference type="ARBA" id="ARBA00022670"/>
    </source>
</evidence>
<evidence type="ECO:0000259" key="9">
    <source>
        <dbReference type="PROSITE" id="PS50203"/>
    </source>
</evidence>
<keyword evidence="7" id="KW-0802">TPR repeat</keyword>
<dbReference type="SMART" id="SM00028">
    <property type="entry name" value="TPR"/>
    <property type="match status" value="6"/>
</dbReference>
<dbReference type="RefSeq" id="XP_044544142.1">
    <property type="nucleotide sequence ID" value="XM_044685876.1"/>
</dbReference>
<dbReference type="GO" id="GO:0004198">
    <property type="term" value="F:calcium-dependent cysteine-type endopeptidase activity"/>
    <property type="evidence" value="ECO:0007669"/>
    <property type="project" value="InterPro"/>
</dbReference>
<dbReference type="GO" id="GO:0006508">
    <property type="term" value="P:proteolysis"/>
    <property type="evidence" value="ECO:0007669"/>
    <property type="project" value="UniProtKB-KW"/>
</dbReference>
<organism evidence="10 11">
    <name type="scientific">Naegleria lovaniensis</name>
    <name type="common">Amoeba</name>
    <dbReference type="NCBI Taxonomy" id="51637"/>
    <lineage>
        <taxon>Eukaryota</taxon>
        <taxon>Discoba</taxon>
        <taxon>Heterolobosea</taxon>
        <taxon>Tetramitia</taxon>
        <taxon>Eutetramitia</taxon>
        <taxon>Vahlkampfiidae</taxon>
        <taxon>Naegleria</taxon>
    </lineage>
</organism>
<dbReference type="InterPro" id="IPR038765">
    <property type="entry name" value="Papain-like_cys_pep_sf"/>
</dbReference>
<feature type="active site" evidence="5 6">
    <location>
        <position position="745"/>
    </location>
</feature>
<dbReference type="GeneID" id="68102796"/>
<protein>
    <recommendedName>
        <fullName evidence="9">Calpain catalytic domain-containing protein</fullName>
    </recommendedName>
</protein>
<name>A0AA88GHI4_NAELO</name>
<dbReference type="InterPro" id="IPR001300">
    <property type="entry name" value="Peptidase_C2_calpain_cat"/>
</dbReference>
<dbReference type="SUPFAM" id="SSF54001">
    <property type="entry name" value="Cysteine proteinases"/>
    <property type="match status" value="1"/>
</dbReference>
<dbReference type="Pfam" id="PF00648">
    <property type="entry name" value="Peptidase_C2"/>
    <property type="match status" value="1"/>
</dbReference>
<evidence type="ECO:0000256" key="1">
    <source>
        <dbReference type="ARBA" id="ARBA00007623"/>
    </source>
</evidence>
<evidence type="ECO:0000256" key="7">
    <source>
        <dbReference type="PROSITE-ProRule" id="PRU00339"/>
    </source>
</evidence>
<dbReference type="PROSITE" id="PS50005">
    <property type="entry name" value="TPR"/>
    <property type="match status" value="1"/>
</dbReference>
<dbReference type="PANTHER" id="PTHR10183">
    <property type="entry name" value="CALPAIN"/>
    <property type="match status" value="1"/>
</dbReference>
<keyword evidence="3 6" id="KW-0378">Hydrolase</keyword>
<feature type="repeat" description="TPR" evidence="7">
    <location>
        <begin position="564"/>
        <end position="597"/>
    </location>
</feature>
<dbReference type="InterPro" id="IPR000169">
    <property type="entry name" value="Pept_cys_AS"/>
</dbReference>
<feature type="active site" evidence="5 6">
    <location>
        <position position="906"/>
    </location>
</feature>
<dbReference type="InterPro" id="IPR011990">
    <property type="entry name" value="TPR-like_helical_dom_sf"/>
</dbReference>
<dbReference type="AlphaFoldDB" id="A0AA88GHI4"/>
<keyword evidence="11" id="KW-1185">Reference proteome</keyword>
<dbReference type="InterPro" id="IPR019734">
    <property type="entry name" value="TPR_rpt"/>
</dbReference>
<accession>A0AA88GHI4</accession>
<gene>
    <name evidence="10" type="ORF">C9374_010342</name>
</gene>
<keyword evidence="4 6" id="KW-0788">Thiol protease</keyword>
<dbReference type="SUPFAM" id="SSF49758">
    <property type="entry name" value="Calpain large subunit, middle domain (domain III)"/>
    <property type="match status" value="1"/>
</dbReference>
<dbReference type="Pfam" id="PF14559">
    <property type="entry name" value="TPR_19"/>
    <property type="match status" value="1"/>
</dbReference>
<evidence type="ECO:0000313" key="10">
    <source>
        <dbReference type="EMBL" id="KAG2374968.1"/>
    </source>
</evidence>
<feature type="compositionally biased region" description="Basic and acidic residues" evidence="8">
    <location>
        <begin position="656"/>
        <end position="669"/>
    </location>
</feature>
<comment type="similarity">
    <text evidence="1">Belongs to the peptidase C2 family.</text>
</comment>
<dbReference type="InterPro" id="IPR022684">
    <property type="entry name" value="Calpain_cysteine_protease"/>
</dbReference>
<reference evidence="10 11" key="1">
    <citation type="journal article" date="2018" name="BMC Genomics">
        <title>The genome of Naegleria lovaniensis, the basis for a comparative approach to unravel pathogenicity factors of the human pathogenic amoeba N. fowleri.</title>
        <authorList>
            <person name="Liechti N."/>
            <person name="Schurch N."/>
            <person name="Bruggmann R."/>
            <person name="Wittwer M."/>
        </authorList>
    </citation>
    <scope>NUCLEOTIDE SEQUENCE [LARGE SCALE GENOMIC DNA]</scope>
    <source>
        <strain evidence="10 11">ATCC 30569</strain>
    </source>
</reference>